<dbReference type="OrthoDB" id="10307846at2759"/>
<dbReference type="AlphaFoldDB" id="A0A6P8HDN2"/>
<dbReference type="InParanoid" id="A0A6P8HDN2"/>
<feature type="compositionally biased region" description="Basic and acidic residues" evidence="1">
    <location>
        <begin position="12"/>
        <end position="23"/>
    </location>
</feature>
<feature type="region of interest" description="Disordered" evidence="1">
    <location>
        <begin position="1"/>
        <end position="24"/>
    </location>
</feature>
<feature type="transmembrane region" description="Helical" evidence="2">
    <location>
        <begin position="78"/>
        <end position="99"/>
    </location>
</feature>
<organism evidence="3 4">
    <name type="scientific">Actinia tenebrosa</name>
    <name type="common">Australian red waratah sea anemone</name>
    <dbReference type="NCBI Taxonomy" id="6105"/>
    <lineage>
        <taxon>Eukaryota</taxon>
        <taxon>Metazoa</taxon>
        <taxon>Cnidaria</taxon>
        <taxon>Anthozoa</taxon>
        <taxon>Hexacorallia</taxon>
        <taxon>Actiniaria</taxon>
        <taxon>Actiniidae</taxon>
        <taxon>Actinia</taxon>
    </lineage>
</organism>
<dbReference type="GeneID" id="116288086"/>
<proteinExistence type="predicted"/>
<evidence type="ECO:0000256" key="2">
    <source>
        <dbReference type="SAM" id="Phobius"/>
    </source>
</evidence>
<evidence type="ECO:0000313" key="3">
    <source>
        <dbReference type="Proteomes" id="UP000515163"/>
    </source>
</evidence>
<evidence type="ECO:0000313" key="4">
    <source>
        <dbReference type="RefSeq" id="XP_031550680.1"/>
    </source>
</evidence>
<accession>A0A6P8HDN2</accession>
<dbReference type="Proteomes" id="UP000515163">
    <property type="component" value="Unplaced"/>
</dbReference>
<dbReference type="KEGG" id="aten:116288086"/>
<keyword evidence="3" id="KW-1185">Reference proteome</keyword>
<keyword evidence="2" id="KW-1133">Transmembrane helix</keyword>
<feature type="transmembrane region" description="Helical" evidence="2">
    <location>
        <begin position="34"/>
        <end position="58"/>
    </location>
</feature>
<dbReference type="RefSeq" id="XP_031550680.1">
    <property type="nucleotide sequence ID" value="XM_031694820.1"/>
</dbReference>
<keyword evidence="2" id="KW-0472">Membrane</keyword>
<reference evidence="4" key="1">
    <citation type="submission" date="2025-08" db="UniProtKB">
        <authorList>
            <consortium name="RefSeq"/>
        </authorList>
    </citation>
    <scope>IDENTIFICATION</scope>
    <source>
        <tissue evidence="4">Tentacle</tissue>
    </source>
</reference>
<feature type="compositionally biased region" description="Polar residues" evidence="1">
    <location>
        <begin position="1"/>
        <end position="11"/>
    </location>
</feature>
<name>A0A6P8HDN2_ACTTE</name>
<protein>
    <submittedName>
        <fullName evidence="4">Uncharacterized protein LOC116288086</fullName>
    </submittedName>
</protein>
<sequence>MELNRSVTSRNDGSEHSQIDRRQRQLRRRRRRRVINSTLICIGIILIIGCFVMASYSYVFLEDCKDCSSQREVDVAKVFRFLSAGLFLIGVFMVAFSLCTYQGKHSETFGNSDLRRVSLQTVACVISETAMEKSPSVFCGAYSNPGLNCSISDLTEPVPEMTSGAHDHVIAVSCYRNSGSEVEAPTSRGRLYHNFLELRADEDLINPPPSYQEALSMQIRGQSLKSS</sequence>
<evidence type="ECO:0000256" key="1">
    <source>
        <dbReference type="SAM" id="MobiDB-lite"/>
    </source>
</evidence>
<gene>
    <name evidence="4" type="primary">LOC116288086</name>
</gene>
<keyword evidence="2" id="KW-0812">Transmembrane</keyword>